<comment type="similarity">
    <text evidence="2">Belongs to the nitroreductase family.</text>
</comment>
<dbReference type="Gene3D" id="3.40.109.10">
    <property type="entry name" value="NADH Oxidase"/>
    <property type="match status" value="1"/>
</dbReference>
<name>A0A7T5VC91_9BACT</name>
<dbReference type="PANTHER" id="PTHR43673">
    <property type="entry name" value="NAD(P)H NITROREDUCTASE YDGI-RELATED"/>
    <property type="match status" value="1"/>
</dbReference>
<comment type="cofactor">
    <cofactor evidence="1">
        <name>FMN</name>
        <dbReference type="ChEBI" id="CHEBI:58210"/>
    </cofactor>
</comment>
<evidence type="ECO:0000259" key="6">
    <source>
        <dbReference type="Pfam" id="PF00881"/>
    </source>
</evidence>
<dbReference type="Pfam" id="PF00881">
    <property type="entry name" value="Nitroreductase"/>
    <property type="match status" value="1"/>
</dbReference>
<evidence type="ECO:0000313" key="8">
    <source>
        <dbReference type="Proteomes" id="UP000596092"/>
    </source>
</evidence>
<reference evidence="7 8" key="1">
    <citation type="submission" date="2020-05" db="EMBL/GenBank/DDBJ databases">
        <title>Complete genome of Desulfobulbus oligotrophicus.</title>
        <authorList>
            <person name="Podar M."/>
        </authorList>
    </citation>
    <scope>NUCLEOTIDE SEQUENCE [LARGE SCALE GENOMIC DNA]</scope>
    <source>
        <strain evidence="7 8">Prop6</strain>
    </source>
</reference>
<protein>
    <submittedName>
        <fullName evidence="7">Nitroreductase family protein</fullName>
    </submittedName>
</protein>
<evidence type="ECO:0000256" key="5">
    <source>
        <dbReference type="ARBA" id="ARBA00023002"/>
    </source>
</evidence>
<dbReference type="InterPro" id="IPR000415">
    <property type="entry name" value="Nitroreductase-like"/>
</dbReference>
<evidence type="ECO:0000256" key="2">
    <source>
        <dbReference type="ARBA" id="ARBA00007118"/>
    </source>
</evidence>
<keyword evidence="5" id="KW-0560">Oxidoreductase</keyword>
<dbReference type="InterPro" id="IPR029479">
    <property type="entry name" value="Nitroreductase"/>
</dbReference>
<accession>A0A7T5VC91</accession>
<dbReference type="PANTHER" id="PTHR43673:SF2">
    <property type="entry name" value="NITROREDUCTASE"/>
    <property type="match status" value="1"/>
</dbReference>
<keyword evidence="8" id="KW-1185">Reference proteome</keyword>
<evidence type="ECO:0000256" key="4">
    <source>
        <dbReference type="ARBA" id="ARBA00022643"/>
    </source>
</evidence>
<organism evidence="7 8">
    <name type="scientific">Desulfobulbus oligotrophicus</name>
    <dbReference type="NCBI Taxonomy" id="1909699"/>
    <lineage>
        <taxon>Bacteria</taxon>
        <taxon>Pseudomonadati</taxon>
        <taxon>Thermodesulfobacteriota</taxon>
        <taxon>Desulfobulbia</taxon>
        <taxon>Desulfobulbales</taxon>
        <taxon>Desulfobulbaceae</taxon>
        <taxon>Desulfobulbus</taxon>
    </lineage>
</organism>
<feature type="domain" description="Nitroreductase" evidence="6">
    <location>
        <begin position="7"/>
        <end position="150"/>
    </location>
</feature>
<dbReference type="GO" id="GO:0016491">
    <property type="term" value="F:oxidoreductase activity"/>
    <property type="evidence" value="ECO:0007669"/>
    <property type="project" value="UniProtKB-KW"/>
</dbReference>
<evidence type="ECO:0000313" key="7">
    <source>
        <dbReference type="EMBL" id="QQG65224.1"/>
    </source>
</evidence>
<dbReference type="Proteomes" id="UP000596092">
    <property type="component" value="Chromosome"/>
</dbReference>
<sequence>MLIDLLRVRRSIRRFTDQPIEPEKVSLLVEAALRAPSSKGINPWEFIVVTEQSMLEQLAVAKAHSAGFLAGAPLAIVVCADSTKSDVWVEDAAIATTLIHLQAADLGLGSCWVQIRLRQREDGTDAQLYLADVLGLPPNMMVLAIVGIGYPVQSKKGHPPSSLGLNQVSYERFGQRK</sequence>
<dbReference type="CDD" id="cd02151">
    <property type="entry name" value="nitroreductase"/>
    <property type="match status" value="1"/>
</dbReference>
<dbReference type="EMBL" id="CP054140">
    <property type="protein sequence ID" value="QQG65224.1"/>
    <property type="molecule type" value="Genomic_DNA"/>
</dbReference>
<proteinExistence type="inferred from homology"/>
<dbReference type="KEGG" id="dog:HP555_04765"/>
<keyword evidence="4" id="KW-0288">FMN</keyword>
<gene>
    <name evidence="7" type="ORF">HP555_04765</name>
</gene>
<dbReference type="RefSeq" id="WP_199264045.1">
    <property type="nucleotide sequence ID" value="NZ_CP054140.1"/>
</dbReference>
<keyword evidence="3" id="KW-0285">Flavoprotein</keyword>
<dbReference type="SUPFAM" id="SSF55469">
    <property type="entry name" value="FMN-dependent nitroreductase-like"/>
    <property type="match status" value="1"/>
</dbReference>
<evidence type="ECO:0000256" key="1">
    <source>
        <dbReference type="ARBA" id="ARBA00001917"/>
    </source>
</evidence>
<dbReference type="AlphaFoldDB" id="A0A7T5VC91"/>
<evidence type="ECO:0000256" key="3">
    <source>
        <dbReference type="ARBA" id="ARBA00022630"/>
    </source>
</evidence>